<evidence type="ECO:0000256" key="7">
    <source>
        <dbReference type="ARBA" id="ARBA00023136"/>
    </source>
</evidence>
<evidence type="ECO:0000256" key="6">
    <source>
        <dbReference type="ARBA" id="ARBA00022989"/>
    </source>
</evidence>
<feature type="transmembrane region" description="Helical" evidence="9">
    <location>
        <begin position="198"/>
        <end position="222"/>
    </location>
</feature>
<protein>
    <submittedName>
        <fullName evidence="11">Undecaprenyl phosphate-alpha-4-amino-4-deoxy-L-arabinose arabinosyl transferase</fullName>
        <ecNumber evidence="11">2.4.2.43</ecNumber>
    </submittedName>
</protein>
<dbReference type="AlphaFoldDB" id="A0A2C9D5W7"/>
<feature type="transmembrane region" description="Helical" evidence="9">
    <location>
        <begin position="376"/>
        <end position="397"/>
    </location>
</feature>
<dbReference type="EMBL" id="LT960614">
    <property type="protein sequence ID" value="SON55559.1"/>
    <property type="molecule type" value="Genomic_DNA"/>
</dbReference>
<feature type="transmembrane region" description="Helical" evidence="9">
    <location>
        <begin position="409"/>
        <end position="427"/>
    </location>
</feature>
<dbReference type="RefSeq" id="WP_099556057.1">
    <property type="nucleotide sequence ID" value="NZ_LT960614.1"/>
</dbReference>
<evidence type="ECO:0000313" key="11">
    <source>
        <dbReference type="EMBL" id="SON55559.1"/>
    </source>
</evidence>
<gene>
    <name evidence="11" type="primary">arnT</name>
    <name evidence="11" type="ORF">HDIA_2018</name>
</gene>
<evidence type="ECO:0000256" key="3">
    <source>
        <dbReference type="ARBA" id="ARBA00022676"/>
    </source>
</evidence>
<dbReference type="PANTHER" id="PTHR33908">
    <property type="entry name" value="MANNOSYLTRANSFERASE YKCB-RELATED"/>
    <property type="match status" value="1"/>
</dbReference>
<dbReference type="EC" id="2.4.2.43" evidence="11"/>
<feature type="transmembrane region" description="Helical" evidence="9">
    <location>
        <begin position="433"/>
        <end position="452"/>
    </location>
</feature>
<dbReference type="OrthoDB" id="9810951at2"/>
<feature type="transmembrane region" description="Helical" evidence="9">
    <location>
        <begin position="277"/>
        <end position="294"/>
    </location>
</feature>
<feature type="compositionally biased region" description="Acidic residues" evidence="8">
    <location>
        <begin position="1"/>
        <end position="10"/>
    </location>
</feature>
<evidence type="ECO:0000256" key="5">
    <source>
        <dbReference type="ARBA" id="ARBA00022692"/>
    </source>
</evidence>
<dbReference type="GO" id="GO:0103015">
    <property type="term" value="F:4-amino-4-deoxy-L-arabinose transferase activity"/>
    <property type="evidence" value="ECO:0007669"/>
    <property type="project" value="UniProtKB-EC"/>
</dbReference>
<evidence type="ECO:0000256" key="2">
    <source>
        <dbReference type="ARBA" id="ARBA00022475"/>
    </source>
</evidence>
<feature type="region of interest" description="Disordered" evidence="8">
    <location>
        <begin position="658"/>
        <end position="682"/>
    </location>
</feature>
<keyword evidence="3 11" id="KW-0328">Glycosyltransferase</keyword>
<feature type="transmembrane region" description="Helical" evidence="9">
    <location>
        <begin position="492"/>
        <end position="513"/>
    </location>
</feature>
<feature type="domain" description="Glycosyltransferase RgtA/B/C/D-like" evidence="10">
    <location>
        <begin position="174"/>
        <end position="340"/>
    </location>
</feature>
<organism evidence="11 12">
    <name type="scientific">Hartmannibacter diazotrophicus</name>
    <dbReference type="NCBI Taxonomy" id="1482074"/>
    <lineage>
        <taxon>Bacteria</taxon>
        <taxon>Pseudomonadati</taxon>
        <taxon>Pseudomonadota</taxon>
        <taxon>Alphaproteobacteria</taxon>
        <taxon>Hyphomicrobiales</taxon>
        <taxon>Pleomorphomonadaceae</taxon>
        <taxon>Hartmannibacter</taxon>
    </lineage>
</organism>
<dbReference type="GO" id="GO:0010041">
    <property type="term" value="P:response to iron(III) ion"/>
    <property type="evidence" value="ECO:0007669"/>
    <property type="project" value="TreeGrafter"/>
</dbReference>
<feature type="transmembrane region" description="Helical" evidence="9">
    <location>
        <begin position="116"/>
        <end position="135"/>
    </location>
</feature>
<evidence type="ECO:0000256" key="4">
    <source>
        <dbReference type="ARBA" id="ARBA00022679"/>
    </source>
</evidence>
<evidence type="ECO:0000259" key="10">
    <source>
        <dbReference type="Pfam" id="PF13231"/>
    </source>
</evidence>
<feature type="transmembrane region" description="Helical" evidence="9">
    <location>
        <begin position="520"/>
        <end position="540"/>
    </location>
</feature>
<name>A0A2C9D5W7_9HYPH</name>
<dbReference type="InterPro" id="IPR050297">
    <property type="entry name" value="LipidA_mod_glycosyltrf_83"/>
</dbReference>
<evidence type="ECO:0000256" key="1">
    <source>
        <dbReference type="ARBA" id="ARBA00004651"/>
    </source>
</evidence>
<keyword evidence="6 9" id="KW-1133">Transmembrane helix</keyword>
<dbReference type="GO" id="GO:0005886">
    <property type="term" value="C:plasma membrane"/>
    <property type="evidence" value="ECO:0007669"/>
    <property type="project" value="UniProtKB-SubCell"/>
</dbReference>
<keyword evidence="4 11" id="KW-0808">Transferase</keyword>
<feature type="compositionally biased region" description="Low complexity" evidence="8">
    <location>
        <begin position="24"/>
        <end position="43"/>
    </location>
</feature>
<feature type="compositionally biased region" description="Low complexity" evidence="8">
    <location>
        <begin position="668"/>
        <end position="682"/>
    </location>
</feature>
<reference evidence="12" key="1">
    <citation type="submission" date="2017-09" db="EMBL/GenBank/DDBJ databases">
        <title>Genome sequence of Nannocystis excedens DSM 71.</title>
        <authorList>
            <person name="Blom J."/>
        </authorList>
    </citation>
    <scope>NUCLEOTIDE SEQUENCE [LARGE SCALE GENOMIC DNA]</scope>
    <source>
        <strain evidence="12">type strain: E19</strain>
    </source>
</reference>
<feature type="transmembrane region" description="Helical" evidence="9">
    <location>
        <begin position="464"/>
        <end position="486"/>
    </location>
</feature>
<dbReference type="Proteomes" id="UP000223606">
    <property type="component" value="Chromosome 1"/>
</dbReference>
<evidence type="ECO:0000256" key="8">
    <source>
        <dbReference type="SAM" id="MobiDB-lite"/>
    </source>
</evidence>
<keyword evidence="5 9" id="KW-0812">Transmembrane</keyword>
<keyword evidence="7 9" id="KW-0472">Membrane</keyword>
<feature type="transmembrane region" description="Helical" evidence="9">
    <location>
        <begin position="329"/>
        <end position="356"/>
    </location>
</feature>
<dbReference type="GO" id="GO:0009103">
    <property type="term" value="P:lipopolysaccharide biosynthetic process"/>
    <property type="evidence" value="ECO:0007669"/>
    <property type="project" value="TreeGrafter"/>
</dbReference>
<accession>A0A2C9D5W7</accession>
<comment type="subcellular location">
    <subcellularLocation>
        <location evidence="1">Cell membrane</location>
        <topology evidence="1">Multi-pass membrane protein</topology>
    </subcellularLocation>
</comment>
<feature type="transmembrane region" description="Helical" evidence="9">
    <location>
        <begin position="253"/>
        <end position="270"/>
    </location>
</feature>
<dbReference type="InterPro" id="IPR038731">
    <property type="entry name" value="RgtA/B/C-like"/>
</dbReference>
<feature type="transmembrane region" description="Helical" evidence="9">
    <location>
        <begin position="229"/>
        <end position="247"/>
    </location>
</feature>
<sequence length="682" mass="72797">MTDQQPDTDGDNSAPFRLGSMVFAPAPTSATPAAGSGGSPQSDPSDRSEPFRLGGMTLAPPPQHTPLPGDGTTEAAVEPMAPPPSAEPQQSKTEEPRPSPAPRKSRAKRVLIGTRTILDLALLAVFAILLLAPGISSLPVTDRDEARFVQATKQMIASGDYVDIRFQDEPRYQKPVGIYWLQAGAIKALGYDQNAPLWAYRLPSLIAMVVSVMLVYLIGAVLSGSRVGTFAAIVFALSLIVGVEARLAKTDSVLLAFILLAQLAIARVFTDPQQRPRPLYAFLFWTAIGCGILVKGPVIVMVSGLTLLFLVIFSRSLKPLTALYPLRGLIWTLILVLPWFLAIWDVSGGTFFQASVGKDLLAKVGTGQEAHGAPPGTYLAAAFLTFWPGIALLLPALGWIWHNKSARPVGFLLAWAIPSWIVFEAVATKLPHYVMPLYPALALMAALAVRGGGLQMTSRWQRVCVGYVPFMALLLAAGLNAGFVYTEGHVDPYGLAACFIGALVVIAGGWLMMKAWLRSGLVTAALGIGIIYVTAFAWLLPRADHIWASDRLAEVAHMAVSCPNPTYIAVGYSEPSLVFQLGTDLQFDRADIAAATFRQSDCAVAMVDSRYDEAFVSALGPDAVKPVVAVEARNLNGFKPRRFDIYVRGLAAAPILGEAPPAEPTPDAPDAAPPVDASAPVN</sequence>
<evidence type="ECO:0000256" key="9">
    <source>
        <dbReference type="SAM" id="Phobius"/>
    </source>
</evidence>
<evidence type="ECO:0000313" key="12">
    <source>
        <dbReference type="Proteomes" id="UP000223606"/>
    </source>
</evidence>
<keyword evidence="2" id="KW-1003">Cell membrane</keyword>
<dbReference type="PANTHER" id="PTHR33908:SF3">
    <property type="entry name" value="UNDECAPRENYL PHOSPHATE-ALPHA-4-AMINO-4-DEOXY-L-ARABINOSE ARABINOSYL TRANSFERASE"/>
    <property type="match status" value="1"/>
</dbReference>
<dbReference type="KEGG" id="hdi:HDIA_2018"/>
<feature type="region of interest" description="Disordered" evidence="8">
    <location>
        <begin position="1"/>
        <end position="107"/>
    </location>
</feature>
<dbReference type="Pfam" id="PF13231">
    <property type="entry name" value="PMT_2"/>
    <property type="match status" value="1"/>
</dbReference>
<keyword evidence="12" id="KW-1185">Reference proteome</keyword>
<proteinExistence type="predicted"/>